<protein>
    <submittedName>
        <fullName evidence="1">Uncharacterized protein</fullName>
    </submittedName>
</protein>
<sequence>MSALAQRIVEDIMKQVEDGDLREPGRRTISYSFTLTDPEEIKAGPEIYRLFDQRLKSYFSSAKITSKGYGAGGYNIVARVDR</sequence>
<evidence type="ECO:0000313" key="1">
    <source>
        <dbReference type="EMBL" id="MDI2590025.1"/>
    </source>
</evidence>
<name>A0ABT6QGW1_9PSED</name>
<comment type="caution">
    <text evidence="1">The sequence shown here is derived from an EMBL/GenBank/DDBJ whole genome shotgun (WGS) entry which is preliminary data.</text>
</comment>
<keyword evidence="2" id="KW-1185">Reference proteome</keyword>
<accession>A0ABT6QGW1</accession>
<evidence type="ECO:0000313" key="2">
    <source>
        <dbReference type="Proteomes" id="UP001159100"/>
    </source>
</evidence>
<dbReference type="EMBL" id="JARBWL010000001">
    <property type="protein sequence ID" value="MDI2590025.1"/>
    <property type="molecule type" value="Genomic_DNA"/>
</dbReference>
<proteinExistence type="predicted"/>
<gene>
    <name evidence="1" type="ORF">POF45_01080</name>
</gene>
<dbReference type="RefSeq" id="WP_282314804.1">
    <property type="nucleotide sequence ID" value="NZ_JARBWL010000001.1"/>
</dbReference>
<reference evidence="1 2" key="1">
    <citation type="submission" date="2023-02" db="EMBL/GenBank/DDBJ databases">
        <title>Pseudomonas chrutzelriedensis sp. nov., a potently antifungal strain isolated from moss.</title>
        <authorList>
            <person name="Schnyder A."/>
            <person name="Kalawong R."/>
            <person name="Eberl L."/>
            <person name="Agnoli K."/>
        </authorList>
    </citation>
    <scope>NUCLEOTIDE SEQUENCE [LARGE SCALE GENOMIC DNA]</scope>
    <source>
        <strain evidence="1 2">681</strain>
    </source>
</reference>
<dbReference type="Proteomes" id="UP001159100">
    <property type="component" value="Unassembled WGS sequence"/>
</dbReference>
<organism evidence="1 2">
    <name type="scientific">Pseudomonas fungipugnans</name>
    <dbReference type="NCBI Taxonomy" id="3024217"/>
    <lineage>
        <taxon>Bacteria</taxon>
        <taxon>Pseudomonadati</taxon>
        <taxon>Pseudomonadota</taxon>
        <taxon>Gammaproteobacteria</taxon>
        <taxon>Pseudomonadales</taxon>
        <taxon>Pseudomonadaceae</taxon>
        <taxon>Pseudomonas</taxon>
    </lineage>
</organism>